<sequence length="2119" mass="222032">MSGGAADQQSSAPGSLFLSPPAPPPKNGSSSDSSVGEKLGAAAADAGAGRTEEYRRRRHTMDKDSRGAAATTTTEHRFFRRSVICDSNATALELPGLPLPLPQTSAAAVVPQRSPPEPQREETLTPAAAHVAQQPPAAAAPAPGEPVAAGPAAASAPGSAGRDRQVAQPGHAGSKEEPPSSRSGSGGGSAKEPQEERSQQQDDIEELETKAVGMSNDGRFLKFDIEIGRGSFKTVYKGLDTETTVEVAWCELQDRKLTKSERQRFKEEAEMLKGLQHPNIVRFYDSWESTVKGKKCIVLVTELMTSGTLKTYLKRFKVMKIKVLRSWCRQILKGLQFLHTRTPPIIHRDLKCDNIFITGPTGSVKIGDLGLATLKRASFAKSVIGTPEFMAPEMYEEKYDESVDVYAFGMCMLEMATSEYPYSECQNAAQIYRRVTSGVKPASFDKVAIPEVKEIIEGCIRQNKDERYSIKDLLNHAFFQEETGVRVELAEEDDGEKIAIKLWLRIEDIKKLKGKYKDNEAIEFSFDLERDVPEEVAQEMVDSGYVCEGDHKTMAKAIKDRVSLIKRKREQRQLVREEQEKRKQEESSLKQQGEQQASASQAAAQQPPSTCTGGPAASATSASVSTQVEPEEPEADQHQQLQHQPPGVSVLSDGTVDSGQGSSVFTESRVSSQQTVSYGSQHEQAHPTGTLPGHTASAVQAQAQPLGVYPPSSMAQGQSQGQQSSSSLTGVSSSQPIQHSQQQQGVQQTAPSQQTAQYSLPQTSASSEAMTAQPASQPQPPQSLSHVSAGKQSTQGVSQVAPPEPVPVAQPQPTQPATLASSVDSAHSDVASGMSDGNENVPSSSGRHEGRTTKRHYRKSVRSRSRHEKTSRPKLRILNVSNKGDRVVECQLETHNRKMVTFKFDLDGDNPEEIAAIMVNNDFILAMEREAFVEQVRDIIEKADEMLSEDVSVEPEGDQGLESLQGKDDYGFAGSQKLEGEFKQPIPASSMPQQIGLPTSSLTQVVHSAGRRFIVSPVPESRLRESKVFSEVSDTVAASTSAGAGMSLSHSASSLSLQQAFSELRRAHMAEGPSTAPANFRPSGPAFPAAPPPVISPAGAAAVPSASAPATGCPLSDAPTSATQSEVAVPAEKGIAGVATCTGVIPSSGLPVPPASESPILSSVVSSITVPAVVSVSATFQSVQAPTSGSAVSSAGTFPPVPVSVTAASAVSSAATPGAKPSPVSSQQVAGSMAGAASLTSVSATAPAPSLAAQPSLPLSSSTSALTRAETVVVSAHALDKISHSSMTGLALSLPASSSSPSLGAGLSSAVSQPGVAHPLVIPSAVASTPALSQAGPTSSPLLPQVASIPPLVQPVANVPAVQQTLIHSQPQPALLPNQPHTHCPEIDADTQPKAPGIDDIKTLEEKLRSLFSEHSSSGAQHASVSLDTSLVMETTVTPGLPTTAVAPSKLMTSTTSTCLPPTSLPLGTTGSSVIPAVTPGQVSTPVSTVPGVKPGTAAPKPPLTKPPVLPVGTELPAGTPPSEQLPPFPGPSLTQPQQPLGDLDAQLRRTLSPETVVLTPAVGPVSVVAPTAVVEAGAQLQKDVSQVTEGPILAPTSGTGVFKMGRFQVSVAVDDPQKEGKSKSEDVKSVHFESSTSESSVLSSSSPESTLVKPEPNGIAVRGASSDMLDSARKTPASEATSETGQPSKVGRFQVTTTASKVGRFSISRTEDEITEAKKEGPVVSPPFLDLGHDVLPAVIPKKEKPELSEASHLNGPSSDLEAAFLGRDVDDGSGSPHSPQLSSKSLPVQGLSHSFNSSYMSSDNESDIEDEDLKLELRRLREKHLKEIQDLQSRQKHEIESLYTKLGKVPPAVIIPPAAPLAGRRRRPTKSKGSKSSRSSSLGSKSPGPGNLSGQSAASVSHPQQSLPAPGNTPETGQNQLLQPLKPSPCSDNLYSAFTSDGAISAPGQGTSSTNTVGGTVNSQAAQAQPPAMASSRKGTFTDDLHKLVDNWARDAMNLSGRRGSKGHMSYEGPGMARKFSAPGQLCVSMTSTLGGSAPISAASATSLGHFPKPMCPPQQYGFPAPPFGTQWSGTGGPATQPLSQFQPVGTASLQNFNISNLQKSISNPPGSNLRTT</sequence>
<feature type="compositionally biased region" description="Polar residues" evidence="10">
    <location>
        <begin position="784"/>
        <end position="796"/>
    </location>
</feature>
<feature type="region of interest" description="Disordered" evidence="10">
    <location>
        <begin position="1614"/>
        <end position="1693"/>
    </location>
</feature>
<feature type="compositionally biased region" description="Basic and acidic residues" evidence="10">
    <location>
        <begin position="572"/>
        <end position="588"/>
    </location>
</feature>
<dbReference type="SUPFAM" id="SSF56112">
    <property type="entry name" value="Protein kinase-like (PK-like)"/>
    <property type="match status" value="1"/>
</dbReference>
<feature type="region of interest" description="Disordered" evidence="10">
    <location>
        <begin position="1"/>
        <end position="80"/>
    </location>
</feature>
<evidence type="ECO:0000256" key="4">
    <source>
        <dbReference type="ARBA" id="ARBA00022679"/>
    </source>
</evidence>
<keyword evidence="5" id="KW-0547">Nucleotide-binding</keyword>
<feature type="compositionally biased region" description="Polar residues" evidence="10">
    <location>
        <begin position="655"/>
        <end position="682"/>
    </location>
</feature>
<evidence type="ECO:0000256" key="6">
    <source>
        <dbReference type="ARBA" id="ARBA00022777"/>
    </source>
</evidence>
<evidence type="ECO:0000256" key="3">
    <source>
        <dbReference type="ARBA" id="ARBA00022527"/>
    </source>
</evidence>
<dbReference type="RefSeq" id="XP_057413443.1">
    <property type="nucleotide sequence ID" value="XM_057557460.1"/>
</dbReference>
<dbReference type="EC" id="2.7.11.1" evidence="2"/>
<dbReference type="InterPro" id="IPR024678">
    <property type="entry name" value="Kinase_OSR1/WNK_CCT"/>
</dbReference>
<reference evidence="13" key="1">
    <citation type="submission" date="2025-08" db="UniProtKB">
        <authorList>
            <consortium name="RefSeq"/>
        </authorList>
    </citation>
    <scope>IDENTIFICATION</scope>
</reference>
<dbReference type="Pfam" id="PF00069">
    <property type="entry name" value="Pkinase"/>
    <property type="match status" value="1"/>
</dbReference>
<dbReference type="InterPro" id="IPR011009">
    <property type="entry name" value="Kinase-like_dom_sf"/>
</dbReference>
<feature type="compositionally biased region" description="Low complexity" evidence="10">
    <location>
        <begin position="1878"/>
        <end position="1892"/>
    </location>
</feature>
<dbReference type="GeneID" id="103013117"/>
<keyword evidence="7" id="KW-0067">ATP-binding</keyword>
<dbReference type="Pfam" id="PF12202">
    <property type="entry name" value="OSR1_C"/>
    <property type="match status" value="1"/>
</dbReference>
<feature type="region of interest" description="Disordered" evidence="10">
    <location>
        <begin position="1486"/>
        <end position="1537"/>
    </location>
</feature>
<evidence type="ECO:0000256" key="10">
    <source>
        <dbReference type="SAM" id="MobiDB-lite"/>
    </source>
</evidence>
<feature type="compositionally biased region" description="Low complexity" evidence="10">
    <location>
        <begin position="126"/>
        <end position="160"/>
    </location>
</feature>
<feature type="compositionally biased region" description="Basic residues" evidence="10">
    <location>
        <begin position="853"/>
        <end position="875"/>
    </location>
</feature>
<feature type="region of interest" description="Disordered" evidence="10">
    <location>
        <begin position="572"/>
        <end position="877"/>
    </location>
</feature>
<feature type="compositionally biased region" description="Low complexity" evidence="10">
    <location>
        <begin position="1635"/>
        <end position="1653"/>
    </location>
</feature>
<dbReference type="InterPro" id="IPR000719">
    <property type="entry name" value="Prot_kinase_dom"/>
</dbReference>
<evidence type="ECO:0000256" key="2">
    <source>
        <dbReference type="ARBA" id="ARBA00012513"/>
    </source>
</evidence>
<dbReference type="SMART" id="SM00220">
    <property type="entry name" value="S_TKc"/>
    <property type="match status" value="1"/>
</dbReference>
<accession>A0ABM3UGG3</accession>
<organism evidence="12 13">
    <name type="scientific">Balaenoptera acutorostrata</name>
    <name type="common">Common minke whale</name>
    <name type="synonym">Balaena rostrata</name>
    <dbReference type="NCBI Taxonomy" id="9767"/>
    <lineage>
        <taxon>Eukaryota</taxon>
        <taxon>Metazoa</taxon>
        <taxon>Chordata</taxon>
        <taxon>Craniata</taxon>
        <taxon>Vertebrata</taxon>
        <taxon>Euteleostomi</taxon>
        <taxon>Mammalia</taxon>
        <taxon>Eutheria</taxon>
        <taxon>Laurasiatheria</taxon>
        <taxon>Artiodactyla</taxon>
        <taxon>Whippomorpha</taxon>
        <taxon>Cetacea</taxon>
        <taxon>Mysticeti</taxon>
        <taxon>Balaenopteridae</taxon>
        <taxon>Balaenoptera</taxon>
    </lineage>
</organism>
<feature type="compositionally biased region" description="Low complexity" evidence="10">
    <location>
        <begin position="589"/>
        <end position="626"/>
    </location>
</feature>
<evidence type="ECO:0000256" key="7">
    <source>
        <dbReference type="ARBA" id="ARBA00022840"/>
    </source>
</evidence>
<dbReference type="InterPro" id="IPR056865">
    <property type="entry name" value="CCTL2_WNK"/>
</dbReference>
<feature type="compositionally biased region" description="Polar residues" evidence="10">
    <location>
        <begin position="835"/>
        <end position="845"/>
    </location>
</feature>
<feature type="region of interest" description="Disordered" evidence="10">
    <location>
        <begin position="1069"/>
        <end position="1092"/>
    </location>
</feature>
<feature type="compositionally biased region" description="Basic and acidic residues" evidence="10">
    <location>
        <begin position="50"/>
        <end position="66"/>
    </location>
</feature>
<evidence type="ECO:0000256" key="8">
    <source>
        <dbReference type="ARBA" id="ARBA00047899"/>
    </source>
</evidence>
<evidence type="ECO:0000313" key="12">
    <source>
        <dbReference type="Proteomes" id="UP001652580"/>
    </source>
</evidence>
<gene>
    <name evidence="13" type="primary">WNK1</name>
</gene>
<evidence type="ECO:0000256" key="5">
    <source>
        <dbReference type="ARBA" id="ARBA00022741"/>
    </source>
</evidence>
<proteinExistence type="predicted"/>
<dbReference type="GO" id="GO:0016301">
    <property type="term" value="F:kinase activity"/>
    <property type="evidence" value="ECO:0007669"/>
    <property type="project" value="UniProtKB-KW"/>
</dbReference>
<feature type="compositionally biased region" description="Pro residues" evidence="10">
    <location>
        <begin position="802"/>
        <end position="814"/>
    </location>
</feature>
<feature type="compositionally biased region" description="Low complexity" evidence="10">
    <location>
        <begin position="40"/>
        <end position="49"/>
    </location>
</feature>
<comment type="catalytic activity">
    <reaction evidence="8">
        <text>L-threonyl-[protein] + ATP = O-phospho-L-threonyl-[protein] + ADP + H(+)</text>
        <dbReference type="Rhea" id="RHEA:46608"/>
        <dbReference type="Rhea" id="RHEA-COMP:11060"/>
        <dbReference type="Rhea" id="RHEA-COMP:11605"/>
        <dbReference type="ChEBI" id="CHEBI:15378"/>
        <dbReference type="ChEBI" id="CHEBI:30013"/>
        <dbReference type="ChEBI" id="CHEBI:30616"/>
        <dbReference type="ChEBI" id="CHEBI:61977"/>
        <dbReference type="ChEBI" id="CHEBI:456216"/>
        <dbReference type="EC" id="2.7.11.1"/>
    </reaction>
</comment>
<evidence type="ECO:0000259" key="11">
    <source>
        <dbReference type="PROSITE" id="PS50011"/>
    </source>
</evidence>
<dbReference type="Gene3D" id="3.10.20.90">
    <property type="entry name" value="Phosphatidylinositol 3-kinase Catalytic Subunit, Chain A, domain 1"/>
    <property type="match status" value="2"/>
</dbReference>
<dbReference type="PROSITE" id="PS50011">
    <property type="entry name" value="PROTEIN_KINASE_DOM"/>
    <property type="match status" value="1"/>
</dbReference>
<dbReference type="Gene3D" id="3.30.200.20">
    <property type="entry name" value="Phosphorylase Kinase, domain 1"/>
    <property type="match status" value="1"/>
</dbReference>
<name>A0ABM3UGG3_BALAC</name>
<feature type="compositionally biased region" description="Basic and acidic residues" evidence="10">
    <location>
        <begin position="1616"/>
        <end position="1632"/>
    </location>
</feature>
<feature type="region of interest" description="Disordered" evidence="10">
    <location>
        <begin position="1856"/>
        <end position="1936"/>
    </location>
</feature>
<feature type="compositionally biased region" description="Polar residues" evidence="10">
    <location>
        <begin position="1894"/>
        <end position="1924"/>
    </location>
</feature>
<feature type="compositionally biased region" description="Polar residues" evidence="10">
    <location>
        <begin position="755"/>
        <end position="770"/>
    </location>
</feature>
<dbReference type="Proteomes" id="UP001652580">
    <property type="component" value="Chromosome 11"/>
</dbReference>
<dbReference type="PROSITE" id="PS00108">
    <property type="entry name" value="PROTEIN_KINASE_ST"/>
    <property type="match status" value="1"/>
</dbReference>
<feature type="compositionally biased region" description="Basic residues" evidence="10">
    <location>
        <begin position="1865"/>
        <end position="1877"/>
    </location>
</feature>
<evidence type="ECO:0000313" key="13">
    <source>
        <dbReference type="RefSeq" id="XP_057413443.1"/>
    </source>
</evidence>
<dbReference type="Gene3D" id="1.10.510.10">
    <property type="entry name" value="Transferase(Phosphotransferase) domain 1"/>
    <property type="match status" value="1"/>
</dbReference>
<protein>
    <recommendedName>
        <fullName evidence="2">non-specific serine/threonine protein kinase</fullName>
        <ecNumber evidence="2">2.7.11.1</ecNumber>
    </recommendedName>
</protein>
<keyword evidence="4" id="KW-0808">Transferase</keyword>
<feature type="region of interest" description="Disordered" evidence="10">
    <location>
        <begin position="93"/>
        <end position="203"/>
    </location>
</feature>
<dbReference type="InterPro" id="IPR050588">
    <property type="entry name" value="WNK_Ser-Thr_kinase"/>
</dbReference>
<dbReference type="InterPro" id="IPR008271">
    <property type="entry name" value="Ser/Thr_kinase_AS"/>
</dbReference>
<feature type="region of interest" description="Disordered" evidence="10">
    <location>
        <begin position="1747"/>
        <end position="1812"/>
    </location>
</feature>
<comment type="cofactor">
    <cofactor evidence="1">
        <name>Mg(2+)</name>
        <dbReference type="ChEBI" id="CHEBI:18420"/>
    </cofactor>
</comment>
<feature type="compositionally biased region" description="Polar residues" evidence="10">
    <location>
        <begin position="1777"/>
        <end position="1802"/>
    </location>
</feature>
<keyword evidence="6 13" id="KW-0418">Kinase</keyword>
<dbReference type="Pfam" id="PF24889">
    <property type="entry name" value="CCTL2_WNK"/>
    <property type="match status" value="1"/>
</dbReference>
<comment type="catalytic activity">
    <reaction evidence="9">
        <text>L-seryl-[protein] + ATP = O-phospho-L-seryl-[protein] + ADP + H(+)</text>
        <dbReference type="Rhea" id="RHEA:17989"/>
        <dbReference type="Rhea" id="RHEA-COMP:9863"/>
        <dbReference type="Rhea" id="RHEA-COMP:11604"/>
        <dbReference type="ChEBI" id="CHEBI:15378"/>
        <dbReference type="ChEBI" id="CHEBI:29999"/>
        <dbReference type="ChEBI" id="CHEBI:30616"/>
        <dbReference type="ChEBI" id="CHEBI:83421"/>
        <dbReference type="ChEBI" id="CHEBI:456216"/>
        <dbReference type="EC" id="2.7.11.1"/>
    </reaction>
</comment>
<feature type="compositionally biased region" description="Low complexity" evidence="10">
    <location>
        <begin position="712"/>
        <end position="754"/>
    </location>
</feature>
<keyword evidence="3" id="KW-0723">Serine/threonine-protein kinase</keyword>
<feature type="compositionally biased region" description="Low complexity" evidence="10">
    <location>
        <begin position="815"/>
        <end position="832"/>
    </location>
</feature>
<feature type="domain" description="Protein kinase" evidence="11">
    <location>
        <begin position="221"/>
        <end position="479"/>
    </location>
</feature>
<keyword evidence="12" id="KW-1185">Reference proteome</keyword>
<evidence type="ECO:0000256" key="9">
    <source>
        <dbReference type="ARBA" id="ARBA00048679"/>
    </source>
</evidence>
<evidence type="ECO:0000256" key="1">
    <source>
        <dbReference type="ARBA" id="ARBA00001946"/>
    </source>
</evidence>
<dbReference type="PANTHER" id="PTHR13902">
    <property type="entry name" value="SERINE/THREONINE-PROTEIN KINASE WNK WITH NO LYSINE -RELATED"/>
    <property type="match status" value="1"/>
</dbReference>
<dbReference type="CDD" id="cd14030">
    <property type="entry name" value="STKc_WNK1"/>
    <property type="match status" value="1"/>
</dbReference>
<feature type="compositionally biased region" description="Polar residues" evidence="10">
    <location>
        <begin position="1679"/>
        <end position="1688"/>
    </location>
</feature>
<feature type="compositionally biased region" description="Pro residues" evidence="10">
    <location>
        <begin position="1500"/>
        <end position="1510"/>
    </location>
</feature>